<dbReference type="EMBL" id="BAAAPY010000001">
    <property type="protein sequence ID" value="GAA2071543.1"/>
    <property type="molecule type" value="Genomic_DNA"/>
</dbReference>
<accession>A0ABN2VSW4</accession>
<sequence>MKFNDSHSYGDADVEAVYSLITSEDFRVEAAEDVGATDLDVNVQESGGGHTVTIVRTQPADMPDFVKKLTGDTVKVKQTEKWGPAESDGTRKADVKVSIIGQPAEMVGKAVLTSAGGGGTKFTVDGDVKVSIPFIGKKVEPEVAKAIKASLKHEVELGTSRL</sequence>
<dbReference type="InterPro" id="IPR019639">
    <property type="entry name" value="DUF2505"/>
</dbReference>
<evidence type="ECO:0000313" key="1">
    <source>
        <dbReference type="EMBL" id="GAA2071543.1"/>
    </source>
</evidence>
<dbReference type="Pfam" id="PF10698">
    <property type="entry name" value="DUF2505"/>
    <property type="match status" value="1"/>
</dbReference>
<name>A0ABN2VSW4_9ACTN</name>
<gene>
    <name evidence="1" type="ORF">GCM10009821_06700</name>
</gene>
<reference evidence="1 2" key="1">
    <citation type="journal article" date="2019" name="Int. J. Syst. Evol. Microbiol.">
        <title>The Global Catalogue of Microorganisms (GCM) 10K type strain sequencing project: providing services to taxonomists for standard genome sequencing and annotation.</title>
        <authorList>
            <consortium name="The Broad Institute Genomics Platform"/>
            <consortium name="The Broad Institute Genome Sequencing Center for Infectious Disease"/>
            <person name="Wu L."/>
            <person name="Ma J."/>
        </authorList>
    </citation>
    <scope>NUCLEOTIDE SEQUENCE [LARGE SCALE GENOMIC DNA]</scope>
    <source>
        <strain evidence="1 2">JCM 15749</strain>
    </source>
</reference>
<proteinExistence type="predicted"/>
<dbReference type="Proteomes" id="UP001501480">
    <property type="component" value="Unassembled WGS sequence"/>
</dbReference>
<comment type="caution">
    <text evidence="1">The sequence shown here is derived from an EMBL/GenBank/DDBJ whole genome shotgun (WGS) entry which is preliminary data.</text>
</comment>
<protein>
    <submittedName>
        <fullName evidence="1">DUF2505 domain-containing protein</fullName>
    </submittedName>
</protein>
<evidence type="ECO:0000313" key="2">
    <source>
        <dbReference type="Proteomes" id="UP001501480"/>
    </source>
</evidence>
<organism evidence="1 2">
    <name type="scientific">Aeromicrobium halocynthiae</name>
    <dbReference type="NCBI Taxonomy" id="560557"/>
    <lineage>
        <taxon>Bacteria</taxon>
        <taxon>Bacillati</taxon>
        <taxon>Actinomycetota</taxon>
        <taxon>Actinomycetes</taxon>
        <taxon>Propionibacteriales</taxon>
        <taxon>Nocardioidaceae</taxon>
        <taxon>Aeromicrobium</taxon>
    </lineage>
</organism>
<keyword evidence="2" id="KW-1185">Reference proteome</keyword>
<dbReference type="RefSeq" id="WP_344324274.1">
    <property type="nucleotide sequence ID" value="NZ_BAAAPY010000001.1"/>
</dbReference>